<dbReference type="InterPro" id="IPR032466">
    <property type="entry name" value="Metal_Hydrolase"/>
</dbReference>
<dbReference type="Proteomes" id="UP001174908">
    <property type="component" value="Unassembled WGS sequence"/>
</dbReference>
<dbReference type="SUPFAM" id="SSF51556">
    <property type="entry name" value="Metallo-dependent hydrolases"/>
    <property type="match status" value="1"/>
</dbReference>
<gene>
    <name evidence="3" type="ORF">QTH91_02960</name>
</gene>
<dbReference type="EC" id="3.1.-.-" evidence="3"/>
<dbReference type="PROSITE" id="PS01137">
    <property type="entry name" value="TATD_1"/>
    <property type="match status" value="1"/>
</dbReference>
<sequence>MAVFVDTHCHLDAREFDADRAAMRERAAQRGVALCVIPAVAAFNFDTVRELAHVQGDAYALGIHPLCAGQAGPDDVERLDQALVEHRDDPRLVAVGEIGLDYFVDGLEPGRQEQLFEAQLKLARRHGLPVLLHVRRSVDQVLAALRRAGGGQAWKGIAHAFNGSEQQAQACIDLGLHLGFGGAVTFERALRLRRLAAGLPLSSLVLETDAPDIPPHWLYVTQEDRAQGRPQGRNEPAELPRIAHEIAALRGMSVDALAQATTANAMAALPGLGRLSSNRLQAG</sequence>
<keyword evidence="4" id="KW-1185">Reference proteome</keyword>
<dbReference type="CDD" id="cd01310">
    <property type="entry name" value="TatD_DNAse"/>
    <property type="match status" value="1"/>
</dbReference>
<dbReference type="RefSeq" id="WP_286658540.1">
    <property type="nucleotide sequence ID" value="NZ_JASZYV010000001.1"/>
</dbReference>
<evidence type="ECO:0000256" key="2">
    <source>
        <dbReference type="ARBA" id="ARBA00022801"/>
    </source>
</evidence>
<dbReference type="GO" id="GO:0016787">
    <property type="term" value="F:hydrolase activity"/>
    <property type="evidence" value="ECO:0007669"/>
    <property type="project" value="UniProtKB-KW"/>
</dbReference>
<reference evidence="3" key="1">
    <citation type="submission" date="2023-06" db="EMBL/GenBank/DDBJ databases">
        <authorList>
            <person name="Jiang Y."/>
            <person name="Liu Q."/>
        </authorList>
    </citation>
    <scope>NUCLEOTIDE SEQUENCE</scope>
    <source>
        <strain evidence="3">CGMCC 1.12089</strain>
    </source>
</reference>
<organism evidence="3 4">
    <name type="scientific">Variovorax dokdonensis</name>
    <dbReference type="NCBI Taxonomy" id="344883"/>
    <lineage>
        <taxon>Bacteria</taxon>
        <taxon>Pseudomonadati</taxon>
        <taxon>Pseudomonadota</taxon>
        <taxon>Betaproteobacteria</taxon>
        <taxon>Burkholderiales</taxon>
        <taxon>Comamonadaceae</taxon>
        <taxon>Variovorax</taxon>
    </lineage>
</organism>
<dbReference type="PANTHER" id="PTHR46124:SF3">
    <property type="entry name" value="HYDROLASE"/>
    <property type="match status" value="1"/>
</dbReference>
<keyword evidence="2 3" id="KW-0378">Hydrolase</keyword>
<dbReference type="PROSITE" id="PS01091">
    <property type="entry name" value="TATD_3"/>
    <property type="match status" value="1"/>
</dbReference>
<dbReference type="InterPro" id="IPR018228">
    <property type="entry name" value="DNase_TatD-rel_CS"/>
</dbReference>
<dbReference type="Pfam" id="PF01026">
    <property type="entry name" value="TatD_DNase"/>
    <property type="match status" value="1"/>
</dbReference>
<dbReference type="EMBL" id="JASZYV010000001">
    <property type="protein sequence ID" value="MDM0043430.1"/>
    <property type="molecule type" value="Genomic_DNA"/>
</dbReference>
<dbReference type="PIRSF" id="PIRSF005902">
    <property type="entry name" value="DNase_TatD"/>
    <property type="match status" value="1"/>
</dbReference>
<evidence type="ECO:0000256" key="1">
    <source>
        <dbReference type="ARBA" id="ARBA00009275"/>
    </source>
</evidence>
<dbReference type="PANTHER" id="PTHR46124">
    <property type="entry name" value="D-AMINOACYL-TRNA DEACYLASE"/>
    <property type="match status" value="1"/>
</dbReference>
<evidence type="ECO:0000313" key="4">
    <source>
        <dbReference type="Proteomes" id="UP001174908"/>
    </source>
</evidence>
<name>A0ABT7N6C6_9BURK</name>
<dbReference type="InterPro" id="IPR001130">
    <property type="entry name" value="TatD-like"/>
</dbReference>
<evidence type="ECO:0000313" key="3">
    <source>
        <dbReference type="EMBL" id="MDM0043430.1"/>
    </source>
</evidence>
<comment type="similarity">
    <text evidence="1">Belongs to the metallo-dependent hydrolases superfamily. TatD-type hydrolase family.</text>
</comment>
<proteinExistence type="inferred from homology"/>
<accession>A0ABT7N6C6</accession>
<dbReference type="Gene3D" id="3.20.20.140">
    <property type="entry name" value="Metal-dependent hydrolases"/>
    <property type="match status" value="1"/>
</dbReference>
<comment type="caution">
    <text evidence="3">The sequence shown here is derived from an EMBL/GenBank/DDBJ whole genome shotgun (WGS) entry which is preliminary data.</text>
</comment>
<protein>
    <submittedName>
        <fullName evidence="3">TatD family hydrolase</fullName>
        <ecNumber evidence="3">3.1.-.-</ecNumber>
    </submittedName>
</protein>